<keyword evidence="6 8" id="KW-0560">Oxidoreductase</keyword>
<dbReference type="UniPathway" id="UPA00281"/>
<dbReference type="InterPro" id="IPR029903">
    <property type="entry name" value="RmlD-like-bd"/>
</dbReference>
<dbReference type="PANTHER" id="PTHR10491:SF4">
    <property type="entry name" value="METHIONINE ADENOSYLTRANSFERASE 2 SUBUNIT BETA"/>
    <property type="match status" value="1"/>
</dbReference>
<dbReference type="EMBL" id="JAARLZ010000013">
    <property type="protein sequence ID" value="NII08575.1"/>
    <property type="molecule type" value="Genomic_DNA"/>
</dbReference>
<dbReference type="GO" id="GO:0019305">
    <property type="term" value="P:dTDP-rhamnose biosynthetic process"/>
    <property type="evidence" value="ECO:0007669"/>
    <property type="project" value="UniProtKB-UniPathway"/>
</dbReference>
<dbReference type="Pfam" id="PF04321">
    <property type="entry name" value="RmlD_sub_bind"/>
    <property type="match status" value="1"/>
</dbReference>
<dbReference type="EC" id="1.1.1.133" evidence="3 6"/>
<keyword evidence="9" id="KW-1185">Reference proteome</keyword>
<keyword evidence="6" id="KW-0521">NADP</keyword>
<dbReference type="GO" id="GO:0009243">
    <property type="term" value="P:O antigen biosynthetic process"/>
    <property type="evidence" value="ECO:0007669"/>
    <property type="project" value="UniProtKB-UniPathway"/>
</dbReference>
<dbReference type="NCBIfam" id="TIGR01214">
    <property type="entry name" value="rmlD"/>
    <property type="match status" value="1"/>
</dbReference>
<evidence type="ECO:0000256" key="6">
    <source>
        <dbReference type="RuleBase" id="RU364082"/>
    </source>
</evidence>
<dbReference type="UniPathway" id="UPA00124"/>
<comment type="pathway">
    <text evidence="1 6">Carbohydrate biosynthesis; dTDP-L-rhamnose biosynthesis.</text>
</comment>
<dbReference type="Proteomes" id="UP000490980">
    <property type="component" value="Unassembled WGS sequence"/>
</dbReference>
<evidence type="ECO:0000256" key="4">
    <source>
        <dbReference type="ARBA" id="ARBA00017099"/>
    </source>
</evidence>
<evidence type="ECO:0000256" key="3">
    <source>
        <dbReference type="ARBA" id="ARBA00012929"/>
    </source>
</evidence>
<protein>
    <recommendedName>
        <fullName evidence="4 6">dTDP-4-dehydrorhamnose reductase</fullName>
        <ecNumber evidence="3 6">1.1.1.133</ecNumber>
    </recommendedName>
</protein>
<dbReference type="SUPFAM" id="SSF51735">
    <property type="entry name" value="NAD(P)-binding Rossmann-fold domains"/>
    <property type="match status" value="1"/>
</dbReference>
<evidence type="ECO:0000256" key="1">
    <source>
        <dbReference type="ARBA" id="ARBA00004781"/>
    </source>
</evidence>
<comment type="function">
    <text evidence="6">Catalyzes the reduction of dTDP-6-deoxy-L-lyxo-4-hexulose to yield dTDP-L-rhamnose.</text>
</comment>
<accession>A0A7X5UDM7</accession>
<evidence type="ECO:0000259" key="7">
    <source>
        <dbReference type="Pfam" id="PF04321"/>
    </source>
</evidence>
<evidence type="ECO:0000256" key="5">
    <source>
        <dbReference type="ARBA" id="ARBA00048200"/>
    </source>
</evidence>
<sequence length="311" mass="33201">MNILLLGAHGQLGRTFLSHGGLGRRGTLFAGSRNGQAPEGVRGVVADLSAPEALAALLDETAPHVIVNAAAYTAVDKAEQEESAAAMVNATALAYLGRWAAEHGALLVHYSTDYVFDGTASLPYPEDAPTAPAGAYGRSKLAGEEALRATDAPHYIFRTAWVYSAVGQNFLRTMLRLGAERDEIRVVADQHGTPTDTGLIVEASLVAIDRWLASAGPVRKAVEGTYHLTAGGDTTWHGFADALLTAASERKLISRTPRVIAITTADYPTPARRPAYSVLDTRHFARTFAFDIPHWKTGLDQVLTSLSEPTE</sequence>
<dbReference type="PANTHER" id="PTHR10491">
    <property type="entry name" value="DTDP-4-DEHYDRORHAMNOSE REDUCTASE"/>
    <property type="match status" value="1"/>
</dbReference>
<evidence type="ECO:0000313" key="8">
    <source>
        <dbReference type="EMBL" id="NII08575.1"/>
    </source>
</evidence>
<proteinExistence type="inferred from homology"/>
<comment type="cofactor">
    <cofactor evidence="6">
        <name>Mg(2+)</name>
        <dbReference type="ChEBI" id="CHEBI:18420"/>
    </cofactor>
    <text evidence="6">Binds 1 Mg(2+) ion per monomer.</text>
</comment>
<reference evidence="8 9" key="1">
    <citation type="submission" date="2020-03" db="EMBL/GenBank/DDBJ databases">
        <authorList>
            <person name="Lai Q."/>
        </authorList>
    </citation>
    <scope>NUCLEOTIDE SEQUENCE [LARGE SCALE GENOMIC DNA]</scope>
    <source>
        <strain evidence="8 9">CCUG 25036</strain>
    </source>
</reference>
<dbReference type="AlphaFoldDB" id="A0A7X5UDM7"/>
<dbReference type="Gene3D" id="3.40.50.720">
    <property type="entry name" value="NAD(P)-binding Rossmann-like Domain"/>
    <property type="match status" value="1"/>
</dbReference>
<dbReference type="Gene3D" id="3.90.25.10">
    <property type="entry name" value="UDP-galactose 4-epimerase, domain 1"/>
    <property type="match status" value="1"/>
</dbReference>
<comment type="similarity">
    <text evidence="2 6">Belongs to the dTDP-4-dehydrorhamnose reductase family.</text>
</comment>
<dbReference type="RefSeq" id="WP_166951637.1">
    <property type="nucleotide sequence ID" value="NZ_JAARLZ010000013.1"/>
</dbReference>
<dbReference type="CDD" id="cd05254">
    <property type="entry name" value="dTDP_HR_like_SDR_e"/>
    <property type="match status" value="1"/>
</dbReference>
<feature type="domain" description="RmlD-like substrate binding" evidence="7">
    <location>
        <begin position="1"/>
        <end position="306"/>
    </location>
</feature>
<comment type="caution">
    <text evidence="8">The sequence shown here is derived from an EMBL/GenBank/DDBJ whole genome shotgun (WGS) entry which is preliminary data.</text>
</comment>
<dbReference type="InterPro" id="IPR005913">
    <property type="entry name" value="dTDP_dehydrorham_reduct"/>
</dbReference>
<dbReference type="GO" id="GO:0005829">
    <property type="term" value="C:cytosol"/>
    <property type="evidence" value="ECO:0007669"/>
    <property type="project" value="TreeGrafter"/>
</dbReference>
<organism evidence="8 9">
    <name type="scientific">Luteibacter anthropi</name>
    <dbReference type="NCBI Taxonomy" id="564369"/>
    <lineage>
        <taxon>Bacteria</taxon>
        <taxon>Pseudomonadati</taxon>
        <taxon>Pseudomonadota</taxon>
        <taxon>Gammaproteobacteria</taxon>
        <taxon>Lysobacterales</taxon>
        <taxon>Rhodanobacteraceae</taxon>
        <taxon>Luteibacter</taxon>
    </lineage>
</organism>
<evidence type="ECO:0000313" key="9">
    <source>
        <dbReference type="Proteomes" id="UP000490980"/>
    </source>
</evidence>
<dbReference type="GO" id="GO:0008831">
    <property type="term" value="F:dTDP-4-dehydrorhamnose reductase activity"/>
    <property type="evidence" value="ECO:0007669"/>
    <property type="project" value="UniProtKB-EC"/>
</dbReference>
<comment type="catalytic activity">
    <reaction evidence="5 6">
        <text>dTDP-beta-L-rhamnose + NADP(+) = dTDP-4-dehydro-beta-L-rhamnose + NADPH + H(+)</text>
        <dbReference type="Rhea" id="RHEA:21796"/>
        <dbReference type="ChEBI" id="CHEBI:15378"/>
        <dbReference type="ChEBI" id="CHEBI:57510"/>
        <dbReference type="ChEBI" id="CHEBI:57783"/>
        <dbReference type="ChEBI" id="CHEBI:58349"/>
        <dbReference type="ChEBI" id="CHEBI:62830"/>
        <dbReference type="EC" id="1.1.1.133"/>
    </reaction>
</comment>
<evidence type="ECO:0000256" key="2">
    <source>
        <dbReference type="ARBA" id="ARBA00010944"/>
    </source>
</evidence>
<gene>
    <name evidence="8" type="primary">rfbD</name>
    <name evidence="8" type="ORF">HBF25_19500</name>
</gene>
<dbReference type="InterPro" id="IPR036291">
    <property type="entry name" value="NAD(P)-bd_dom_sf"/>
</dbReference>
<name>A0A7X5UDM7_9GAMM</name>